<dbReference type="Proteomes" id="UP000785679">
    <property type="component" value="Unassembled WGS sequence"/>
</dbReference>
<dbReference type="GO" id="GO:0005741">
    <property type="term" value="C:mitochondrial outer membrane"/>
    <property type="evidence" value="ECO:0007669"/>
    <property type="project" value="InterPro"/>
</dbReference>
<dbReference type="Pfam" id="PF01459">
    <property type="entry name" value="Porin_3"/>
    <property type="match status" value="1"/>
</dbReference>
<dbReference type="AlphaFoldDB" id="A0A8J8T4C0"/>
<sequence length="165" mass="18056">MAQIDCIARLTKTVYGGAKVVYDDKARSVEMARYGVFWKAQKNFLLGLELNQVGDQRMVEGIINHKVDANTQLGSSITLDLDKRVVSTRSVIEKRFDDAMVFKGRVDNSGLFDVSLTGQLDPTFSATFSTGGSLSNVINGQARCADSVQKSQQTYAGVSFTFTPI</sequence>
<proteinExistence type="predicted"/>
<gene>
    <name evidence="1" type="ORF">FGO68_gene10967</name>
</gene>
<accession>A0A8J8T4C0</accession>
<organism evidence="1 2">
    <name type="scientific">Halteria grandinella</name>
    <dbReference type="NCBI Taxonomy" id="5974"/>
    <lineage>
        <taxon>Eukaryota</taxon>
        <taxon>Sar</taxon>
        <taxon>Alveolata</taxon>
        <taxon>Ciliophora</taxon>
        <taxon>Intramacronucleata</taxon>
        <taxon>Spirotrichea</taxon>
        <taxon>Stichotrichia</taxon>
        <taxon>Sporadotrichida</taxon>
        <taxon>Halteriidae</taxon>
        <taxon>Halteria</taxon>
    </lineage>
</organism>
<dbReference type="OrthoDB" id="7827681at2759"/>
<dbReference type="InterPro" id="IPR023614">
    <property type="entry name" value="Porin_dom_sf"/>
</dbReference>
<evidence type="ECO:0000313" key="2">
    <source>
        <dbReference type="Proteomes" id="UP000785679"/>
    </source>
</evidence>
<dbReference type="EMBL" id="RRYP01005772">
    <property type="protein sequence ID" value="TNV81754.1"/>
    <property type="molecule type" value="Genomic_DNA"/>
</dbReference>
<reference evidence="1" key="1">
    <citation type="submission" date="2019-06" db="EMBL/GenBank/DDBJ databases">
        <authorList>
            <person name="Zheng W."/>
        </authorList>
    </citation>
    <scope>NUCLEOTIDE SEQUENCE</scope>
    <source>
        <strain evidence="1">QDHG01</strain>
    </source>
</reference>
<comment type="caution">
    <text evidence="1">The sequence shown here is derived from an EMBL/GenBank/DDBJ whole genome shotgun (WGS) entry which is preliminary data.</text>
</comment>
<protein>
    <submittedName>
        <fullName evidence="1">Uncharacterized protein</fullName>
    </submittedName>
</protein>
<dbReference type="GO" id="GO:0055085">
    <property type="term" value="P:transmembrane transport"/>
    <property type="evidence" value="ECO:0007669"/>
    <property type="project" value="InterPro"/>
</dbReference>
<dbReference type="InterPro" id="IPR027246">
    <property type="entry name" value="Porin_Euk/Tom40"/>
</dbReference>
<dbReference type="Gene3D" id="2.40.160.10">
    <property type="entry name" value="Porin"/>
    <property type="match status" value="1"/>
</dbReference>
<name>A0A8J8T4C0_HALGN</name>
<keyword evidence="2" id="KW-1185">Reference proteome</keyword>
<evidence type="ECO:0000313" key="1">
    <source>
        <dbReference type="EMBL" id="TNV81754.1"/>
    </source>
</evidence>